<feature type="region of interest" description="Disordered" evidence="1">
    <location>
        <begin position="52"/>
        <end position="82"/>
    </location>
</feature>
<evidence type="ECO:0000256" key="1">
    <source>
        <dbReference type="SAM" id="MobiDB-lite"/>
    </source>
</evidence>
<evidence type="ECO:0000313" key="2">
    <source>
        <dbReference type="EMBL" id="CDX55918.1"/>
    </source>
</evidence>
<dbReference type="InterPro" id="IPR010982">
    <property type="entry name" value="Lambda_DNA-bd_dom_sf"/>
</dbReference>
<dbReference type="SUPFAM" id="SSF47413">
    <property type="entry name" value="lambda repressor-like DNA-binding domains"/>
    <property type="match status" value="1"/>
</dbReference>
<dbReference type="InterPro" id="IPR031856">
    <property type="entry name" value="YdaS_toxin-like"/>
</dbReference>
<evidence type="ECO:0008006" key="4">
    <source>
        <dbReference type="Google" id="ProtNLM"/>
    </source>
</evidence>
<sequence length="82" mass="8654">MIEIVRIAAAKVGGLGALASHLGIRHQAFYSWKRVPAERVLDIERATGISRHAQRPDLFGPDILAGPASSQAGPGSGEEAPR</sequence>
<dbReference type="EMBL" id="CCNE01000014">
    <property type="protein sequence ID" value="CDX55918.1"/>
    <property type="molecule type" value="Genomic_DNA"/>
</dbReference>
<gene>
    <name evidence="2" type="ORF">MPL3365_210139</name>
</gene>
<proteinExistence type="predicted"/>
<protein>
    <recommendedName>
        <fullName evidence="4">Helix-turn-helix domain-containing protein</fullName>
    </recommendedName>
</protein>
<name>A0A090GAH7_MESPL</name>
<dbReference type="Pfam" id="PF15943">
    <property type="entry name" value="YdaS_toxin"/>
    <property type="match status" value="1"/>
</dbReference>
<dbReference type="AlphaFoldDB" id="A0A090GAH7"/>
<dbReference type="Gene3D" id="1.10.260.40">
    <property type="entry name" value="lambda repressor-like DNA-binding domains"/>
    <property type="match status" value="1"/>
</dbReference>
<dbReference type="Proteomes" id="UP000046122">
    <property type="component" value="Unassembled WGS sequence"/>
</dbReference>
<dbReference type="GO" id="GO:0003677">
    <property type="term" value="F:DNA binding"/>
    <property type="evidence" value="ECO:0007669"/>
    <property type="project" value="InterPro"/>
</dbReference>
<evidence type="ECO:0000313" key="3">
    <source>
        <dbReference type="Proteomes" id="UP000046122"/>
    </source>
</evidence>
<accession>A0A090GAH7</accession>
<organism evidence="2 3">
    <name type="scientific">Mesorhizobium plurifarium</name>
    <dbReference type="NCBI Taxonomy" id="69974"/>
    <lineage>
        <taxon>Bacteria</taxon>
        <taxon>Pseudomonadati</taxon>
        <taxon>Pseudomonadota</taxon>
        <taxon>Alphaproteobacteria</taxon>
        <taxon>Hyphomicrobiales</taxon>
        <taxon>Phyllobacteriaceae</taxon>
        <taxon>Mesorhizobium</taxon>
    </lineage>
</organism>
<reference evidence="2 3" key="1">
    <citation type="submission" date="2014-08" db="EMBL/GenBank/DDBJ databases">
        <authorList>
            <person name="Moulin Lionel"/>
        </authorList>
    </citation>
    <scope>NUCLEOTIDE SEQUENCE [LARGE SCALE GENOMIC DNA]</scope>
</reference>